<organism evidence="1">
    <name type="scientific">marine sediment metagenome</name>
    <dbReference type="NCBI Taxonomy" id="412755"/>
    <lineage>
        <taxon>unclassified sequences</taxon>
        <taxon>metagenomes</taxon>
        <taxon>ecological metagenomes</taxon>
    </lineage>
</organism>
<evidence type="ECO:0000313" key="1">
    <source>
        <dbReference type="EMBL" id="GAG40070.1"/>
    </source>
</evidence>
<feature type="non-terminal residue" evidence="1">
    <location>
        <position position="1"/>
    </location>
</feature>
<name>X0XAH5_9ZZZZ</name>
<dbReference type="AlphaFoldDB" id="X0XAH5"/>
<proteinExistence type="predicted"/>
<reference evidence="1" key="1">
    <citation type="journal article" date="2014" name="Front. Microbiol.">
        <title>High frequency of phylogenetically diverse reductive dehalogenase-homologous genes in deep subseafloor sedimentary metagenomes.</title>
        <authorList>
            <person name="Kawai M."/>
            <person name="Futagami T."/>
            <person name="Toyoda A."/>
            <person name="Takaki Y."/>
            <person name="Nishi S."/>
            <person name="Hori S."/>
            <person name="Arai W."/>
            <person name="Tsubouchi T."/>
            <person name="Morono Y."/>
            <person name="Uchiyama I."/>
            <person name="Ito T."/>
            <person name="Fujiyama A."/>
            <person name="Inagaki F."/>
            <person name="Takami H."/>
        </authorList>
    </citation>
    <scope>NUCLEOTIDE SEQUENCE</scope>
    <source>
        <strain evidence="1">Expedition CK06-06</strain>
    </source>
</reference>
<sequence>GGTSILFSFEAMDYTVPTGAKVVDVTTGEAVAVEGEKLSTAARHTYEIRV</sequence>
<accession>X0XAH5</accession>
<gene>
    <name evidence="1" type="ORF">S01H1_67644</name>
</gene>
<comment type="caution">
    <text evidence="1">The sequence shown here is derived from an EMBL/GenBank/DDBJ whole genome shotgun (WGS) entry which is preliminary data.</text>
</comment>
<dbReference type="EMBL" id="BARS01044819">
    <property type="protein sequence ID" value="GAG40070.1"/>
    <property type="molecule type" value="Genomic_DNA"/>
</dbReference>
<protein>
    <submittedName>
        <fullName evidence="1">Uncharacterized protein</fullName>
    </submittedName>
</protein>